<dbReference type="InParanoid" id="A0A0P0Y875"/>
<dbReference type="Proteomes" id="UP000059680">
    <property type="component" value="Chromosome 12"/>
</dbReference>
<reference evidence="4 5" key="3">
    <citation type="journal article" date="2013" name="Rice">
        <title>Improvement of the Oryza sativa Nipponbare reference genome using next generation sequence and optical map data.</title>
        <authorList>
            <person name="Kawahara Y."/>
            <person name="de la Bastide M."/>
            <person name="Hamilton J.P."/>
            <person name="Kanamori H."/>
            <person name="McCombie W.R."/>
            <person name="Ouyang S."/>
            <person name="Schwartz D.C."/>
            <person name="Tanaka T."/>
            <person name="Wu J."/>
            <person name="Zhou S."/>
            <person name="Childs K.L."/>
            <person name="Davidson R.M."/>
            <person name="Lin H."/>
            <person name="Quesada-Ocampo L."/>
            <person name="Vaillancourt B."/>
            <person name="Sakai H."/>
            <person name="Lee S.S."/>
            <person name="Kim J."/>
            <person name="Numa H."/>
            <person name="Itoh T."/>
            <person name="Buell C.R."/>
            <person name="Matsumoto T."/>
        </authorList>
    </citation>
    <scope>NUCLEOTIDE SEQUENCE [LARGE SCALE GENOMIC DNA]</scope>
    <source>
        <strain evidence="5">cv. Nipponbare</strain>
    </source>
</reference>
<dbReference type="EMBL" id="AP014968">
    <property type="protein sequence ID" value="BAT16379.1"/>
    <property type="molecule type" value="Genomic_DNA"/>
</dbReference>
<evidence type="ECO:0000256" key="2">
    <source>
        <dbReference type="ARBA" id="ARBA00022527"/>
    </source>
</evidence>
<proteinExistence type="predicted"/>
<dbReference type="STRING" id="39947.A0A0P0Y875"/>
<comment type="subcellular location">
    <subcellularLocation>
        <location evidence="1">Membrane</location>
    </subcellularLocation>
</comment>
<dbReference type="InterPro" id="IPR011009">
    <property type="entry name" value="Kinase-like_dom_sf"/>
</dbReference>
<keyword evidence="2" id="KW-0808">Transferase</keyword>
<evidence type="ECO:0000313" key="4">
    <source>
        <dbReference type="EMBL" id="BAT16379.1"/>
    </source>
</evidence>
<dbReference type="PANTHER" id="PTHR47985:SF52">
    <property type="entry name" value="OS02G0833000 PROTEIN"/>
    <property type="match status" value="1"/>
</dbReference>
<evidence type="ECO:0000313" key="5">
    <source>
        <dbReference type="Proteomes" id="UP000059680"/>
    </source>
</evidence>
<reference evidence="5" key="1">
    <citation type="journal article" date="2005" name="Nature">
        <title>The map-based sequence of the rice genome.</title>
        <authorList>
            <consortium name="International rice genome sequencing project (IRGSP)"/>
            <person name="Matsumoto T."/>
            <person name="Wu J."/>
            <person name="Kanamori H."/>
            <person name="Katayose Y."/>
            <person name="Fujisawa M."/>
            <person name="Namiki N."/>
            <person name="Mizuno H."/>
            <person name="Yamamoto K."/>
            <person name="Antonio B.A."/>
            <person name="Baba T."/>
            <person name="Sakata K."/>
            <person name="Nagamura Y."/>
            <person name="Aoki H."/>
            <person name="Arikawa K."/>
            <person name="Arita K."/>
            <person name="Bito T."/>
            <person name="Chiden Y."/>
            <person name="Fujitsuka N."/>
            <person name="Fukunaka R."/>
            <person name="Hamada M."/>
            <person name="Harada C."/>
            <person name="Hayashi A."/>
            <person name="Hijishita S."/>
            <person name="Honda M."/>
            <person name="Hosokawa S."/>
            <person name="Ichikawa Y."/>
            <person name="Idonuma A."/>
            <person name="Iijima M."/>
            <person name="Ikeda M."/>
            <person name="Ikeno M."/>
            <person name="Ito K."/>
            <person name="Ito S."/>
            <person name="Ito T."/>
            <person name="Ito Y."/>
            <person name="Ito Y."/>
            <person name="Iwabuchi A."/>
            <person name="Kamiya K."/>
            <person name="Karasawa W."/>
            <person name="Kurita K."/>
            <person name="Katagiri S."/>
            <person name="Kikuta A."/>
            <person name="Kobayashi H."/>
            <person name="Kobayashi N."/>
            <person name="Machita K."/>
            <person name="Maehara T."/>
            <person name="Masukawa M."/>
            <person name="Mizubayashi T."/>
            <person name="Mukai Y."/>
            <person name="Nagasaki H."/>
            <person name="Nagata Y."/>
            <person name="Naito S."/>
            <person name="Nakashima M."/>
            <person name="Nakama Y."/>
            <person name="Nakamichi Y."/>
            <person name="Nakamura M."/>
            <person name="Meguro A."/>
            <person name="Negishi M."/>
            <person name="Ohta I."/>
            <person name="Ohta T."/>
            <person name="Okamoto M."/>
            <person name="Ono N."/>
            <person name="Saji S."/>
            <person name="Sakaguchi M."/>
            <person name="Sakai K."/>
            <person name="Shibata M."/>
            <person name="Shimokawa T."/>
            <person name="Song J."/>
            <person name="Takazaki Y."/>
            <person name="Terasawa K."/>
            <person name="Tsugane M."/>
            <person name="Tsuji K."/>
            <person name="Ueda S."/>
            <person name="Waki K."/>
            <person name="Yamagata H."/>
            <person name="Yamamoto M."/>
            <person name="Yamamoto S."/>
            <person name="Yamane H."/>
            <person name="Yoshiki S."/>
            <person name="Yoshihara R."/>
            <person name="Yukawa K."/>
            <person name="Zhong H."/>
            <person name="Yano M."/>
            <person name="Yuan Q."/>
            <person name="Ouyang S."/>
            <person name="Liu J."/>
            <person name="Jones K.M."/>
            <person name="Gansberger K."/>
            <person name="Moffat K."/>
            <person name="Hill J."/>
            <person name="Bera J."/>
            <person name="Fadrosh D."/>
            <person name="Jin S."/>
            <person name="Johri S."/>
            <person name="Kim M."/>
            <person name="Overton L."/>
            <person name="Reardon M."/>
            <person name="Tsitrin T."/>
            <person name="Vuong H."/>
            <person name="Weaver B."/>
            <person name="Ciecko A."/>
            <person name="Tallon L."/>
            <person name="Jackson J."/>
            <person name="Pai G."/>
            <person name="Aken S.V."/>
            <person name="Utterback T."/>
            <person name="Reidmuller S."/>
            <person name="Feldblyum T."/>
            <person name="Hsiao J."/>
            <person name="Zismann V."/>
            <person name="Iobst S."/>
            <person name="de Vazeille A.R."/>
            <person name="Buell C.R."/>
            <person name="Ying K."/>
            <person name="Li Y."/>
            <person name="Lu T."/>
            <person name="Huang Y."/>
            <person name="Zhao Q."/>
            <person name="Feng Q."/>
            <person name="Zhang L."/>
            <person name="Zhu J."/>
            <person name="Weng Q."/>
            <person name="Mu J."/>
            <person name="Lu Y."/>
            <person name="Fan D."/>
            <person name="Liu Y."/>
            <person name="Guan J."/>
            <person name="Zhang Y."/>
            <person name="Yu S."/>
            <person name="Liu X."/>
            <person name="Zhang Y."/>
            <person name="Hong G."/>
            <person name="Han B."/>
            <person name="Choisne N."/>
            <person name="Demange N."/>
            <person name="Orjeda G."/>
            <person name="Samain S."/>
            <person name="Cattolico L."/>
            <person name="Pelletier E."/>
            <person name="Couloux A."/>
            <person name="Segurens B."/>
            <person name="Wincker P."/>
            <person name="D'Hont A."/>
            <person name="Scarpelli C."/>
            <person name="Weissenbach J."/>
            <person name="Salanoubat M."/>
            <person name="Quetier F."/>
            <person name="Yu Y."/>
            <person name="Kim H.R."/>
            <person name="Rambo T."/>
            <person name="Currie J."/>
            <person name="Collura K."/>
            <person name="Luo M."/>
            <person name="Yang T."/>
            <person name="Ammiraju J.S.S."/>
            <person name="Engler F."/>
            <person name="Soderlund C."/>
            <person name="Wing R.A."/>
            <person name="Palmer L.E."/>
            <person name="de la Bastide M."/>
            <person name="Spiegel L."/>
            <person name="Nascimento L."/>
            <person name="Zutavern T."/>
            <person name="O'Shaughnessy A."/>
            <person name="Dike S."/>
            <person name="Dedhia N."/>
            <person name="Preston R."/>
            <person name="Balija V."/>
            <person name="McCombie W.R."/>
            <person name="Chow T."/>
            <person name="Chen H."/>
            <person name="Chung M."/>
            <person name="Chen C."/>
            <person name="Shaw J."/>
            <person name="Wu H."/>
            <person name="Hsiao K."/>
            <person name="Chao Y."/>
            <person name="Chu M."/>
            <person name="Cheng C."/>
            <person name="Hour A."/>
            <person name="Lee P."/>
            <person name="Lin S."/>
            <person name="Lin Y."/>
            <person name="Liou J."/>
            <person name="Liu S."/>
            <person name="Hsing Y."/>
            <person name="Raghuvanshi S."/>
            <person name="Mohanty A."/>
            <person name="Bharti A.K."/>
            <person name="Gaur A."/>
            <person name="Gupta V."/>
            <person name="Kumar D."/>
            <person name="Ravi V."/>
            <person name="Vij S."/>
            <person name="Kapur A."/>
            <person name="Khurana P."/>
            <person name="Khurana P."/>
            <person name="Khurana J.P."/>
            <person name="Tyagi A.K."/>
            <person name="Gaikwad K."/>
            <person name="Singh A."/>
            <person name="Dalal V."/>
            <person name="Srivastava S."/>
            <person name="Dixit A."/>
            <person name="Pal A.K."/>
            <person name="Ghazi I.A."/>
            <person name="Yadav M."/>
            <person name="Pandit A."/>
            <person name="Bhargava A."/>
            <person name="Sureshbabu K."/>
            <person name="Batra K."/>
            <person name="Sharma T.R."/>
            <person name="Mohapatra T."/>
            <person name="Singh N.K."/>
            <person name="Messing J."/>
            <person name="Nelson A.B."/>
            <person name="Fuks G."/>
            <person name="Kavchok S."/>
            <person name="Keizer G."/>
            <person name="Linton E."/>
            <person name="Llaca V."/>
            <person name="Song R."/>
            <person name="Tanyolac B."/>
            <person name="Young S."/>
            <person name="Ho-Il K."/>
            <person name="Hahn J.H."/>
            <person name="Sangsakoo G."/>
            <person name="Vanavichit A."/>
            <person name="de Mattos Luiz.A.T."/>
            <person name="Zimmer P.D."/>
            <person name="Malone G."/>
            <person name="Dellagostin O."/>
            <person name="de Oliveira A.C."/>
            <person name="Bevan M."/>
            <person name="Bancroft I."/>
            <person name="Minx P."/>
            <person name="Cordum H."/>
            <person name="Wilson R."/>
            <person name="Cheng Z."/>
            <person name="Jin W."/>
            <person name="Jiang J."/>
            <person name="Leong S.A."/>
            <person name="Iwama H."/>
            <person name="Gojobori T."/>
            <person name="Itoh T."/>
            <person name="Niimura Y."/>
            <person name="Fujii Y."/>
            <person name="Habara T."/>
            <person name="Sakai H."/>
            <person name="Sato Y."/>
            <person name="Wilson G."/>
            <person name="Kumar K."/>
            <person name="McCouch S."/>
            <person name="Juretic N."/>
            <person name="Hoen D."/>
            <person name="Wright S."/>
            <person name="Bruskiewich R."/>
            <person name="Bureau T."/>
            <person name="Miyao A."/>
            <person name="Hirochika H."/>
            <person name="Nishikawa T."/>
            <person name="Kadowaki K."/>
            <person name="Sugiura M."/>
            <person name="Burr B."/>
            <person name="Sasaki T."/>
        </authorList>
    </citation>
    <scope>NUCLEOTIDE SEQUENCE [LARGE SCALE GENOMIC DNA]</scope>
    <source>
        <strain evidence="5">cv. Nipponbare</strain>
    </source>
</reference>
<organism evidence="4 5">
    <name type="scientific">Oryza sativa subsp. japonica</name>
    <name type="common">Rice</name>
    <dbReference type="NCBI Taxonomy" id="39947"/>
    <lineage>
        <taxon>Eukaryota</taxon>
        <taxon>Viridiplantae</taxon>
        <taxon>Streptophyta</taxon>
        <taxon>Embryophyta</taxon>
        <taxon>Tracheophyta</taxon>
        <taxon>Spermatophyta</taxon>
        <taxon>Magnoliopsida</taxon>
        <taxon>Liliopsida</taxon>
        <taxon>Poales</taxon>
        <taxon>Poaceae</taxon>
        <taxon>BOP clade</taxon>
        <taxon>Oryzoideae</taxon>
        <taxon>Oryzeae</taxon>
        <taxon>Oryzinae</taxon>
        <taxon>Oryza</taxon>
        <taxon>Oryza sativa</taxon>
    </lineage>
</organism>
<dbReference type="GO" id="GO:0004674">
    <property type="term" value="F:protein serine/threonine kinase activity"/>
    <property type="evidence" value="ECO:0007669"/>
    <property type="project" value="UniProtKB-KW"/>
</dbReference>
<dbReference type="Gene3D" id="3.30.200.20">
    <property type="entry name" value="Phosphorylase Kinase, domain 1"/>
    <property type="match status" value="1"/>
</dbReference>
<keyword evidence="2" id="KW-0418">Kinase</keyword>
<evidence type="ECO:0000256" key="3">
    <source>
        <dbReference type="ARBA" id="ARBA00023136"/>
    </source>
</evidence>
<dbReference type="PANTHER" id="PTHR47985">
    <property type="entry name" value="OS07G0668900 PROTEIN"/>
    <property type="match status" value="1"/>
</dbReference>
<dbReference type="AlphaFoldDB" id="A0A0P0Y875"/>
<keyword evidence="5" id="KW-1185">Reference proteome</keyword>
<accession>A0A0P0Y875</accession>
<dbReference type="SUPFAM" id="SSF56112">
    <property type="entry name" value="Protein kinase-like (PK-like)"/>
    <property type="match status" value="1"/>
</dbReference>
<name>A0A0P0Y875_ORYSJ</name>
<protein>
    <submittedName>
        <fullName evidence="4">Os12g0221800 protein</fullName>
    </submittedName>
</protein>
<gene>
    <name evidence="4" type="ordered locus">Os12g0221800</name>
    <name evidence="4" type="ORF">OSNPB_120221800</name>
</gene>
<dbReference type="GO" id="GO:0016020">
    <property type="term" value="C:membrane"/>
    <property type="evidence" value="ECO:0007669"/>
    <property type="project" value="UniProtKB-SubCell"/>
</dbReference>
<keyword evidence="2" id="KW-0723">Serine/threonine-protein kinase</keyword>
<keyword evidence="3" id="KW-0472">Membrane</keyword>
<reference evidence="4 5" key="2">
    <citation type="journal article" date="2013" name="Plant Cell Physiol.">
        <title>Rice Annotation Project Database (RAP-DB): an integrative and interactive database for rice genomics.</title>
        <authorList>
            <person name="Sakai H."/>
            <person name="Lee S.S."/>
            <person name="Tanaka T."/>
            <person name="Numa H."/>
            <person name="Kim J."/>
            <person name="Kawahara Y."/>
            <person name="Wakimoto H."/>
            <person name="Yang C.C."/>
            <person name="Iwamoto M."/>
            <person name="Abe T."/>
            <person name="Yamada Y."/>
            <person name="Muto A."/>
            <person name="Inokuchi H."/>
            <person name="Ikemura T."/>
            <person name="Matsumoto T."/>
            <person name="Sasaki T."/>
            <person name="Itoh T."/>
        </authorList>
    </citation>
    <scope>NUCLEOTIDE SEQUENCE [LARGE SCALE GENOMIC DNA]</scope>
    <source>
        <strain evidence="5">cv. Nipponbare</strain>
    </source>
</reference>
<sequence length="102" mass="11118">MTAAGRVVVWYHTIKFRVAQLSAATDGFHESNLVGDGGFGRVYMVALEAAMGLRYLHEVVTQQVIYRDLKASNDIVLDASTTTSTCPRASWAPTATVRPTTQ</sequence>
<dbReference type="PaxDb" id="39947-A0A0P0Y875"/>
<evidence type="ECO:0000256" key="1">
    <source>
        <dbReference type="ARBA" id="ARBA00004370"/>
    </source>
</evidence>